<dbReference type="InterPro" id="IPR051631">
    <property type="entry name" value="Ankyrin-KH/SAM_domain"/>
</dbReference>
<keyword evidence="3" id="KW-0472">Membrane</keyword>
<evidence type="ECO:0000256" key="3">
    <source>
        <dbReference type="SAM" id="Phobius"/>
    </source>
</evidence>
<dbReference type="Proteomes" id="UP000663929">
    <property type="component" value="Chromosome"/>
</dbReference>
<evidence type="ECO:0000313" key="5">
    <source>
        <dbReference type="Proteomes" id="UP000663929"/>
    </source>
</evidence>
<keyword evidence="5" id="KW-1185">Reference proteome</keyword>
<proteinExistence type="predicted"/>
<dbReference type="AlphaFoldDB" id="A0A8A4TDR4"/>
<name>A0A8A4TDR4_SULCO</name>
<sequence length="261" mass="29203">MYRISTYLLISFSVLVLVTSSYSLTFVTSIGLALVLLASLIPPEQRVVITTAGLELTSWRYATSLAWAECVEAEVRSGWTLHLQTGRWVRLERRAFSWHNWRKLNAEVRRQLGRHQVPIKGNPKRDARHQLWIGLGIVAGLALGSLFFVGKHALLNHSAKFGTQDRVRFWLALGADPNHPVGQARKTTALGEAIFHEHLNVARILLEAGADVKRPAYRSETPMELACRLEYADMVLLLEEFGSEGSCTELSRVDSDSDVSP</sequence>
<dbReference type="InterPro" id="IPR002110">
    <property type="entry name" value="Ankyrin_rpt"/>
</dbReference>
<dbReference type="PANTHER" id="PTHR23206">
    <property type="entry name" value="MASK PROTEIN"/>
    <property type="match status" value="1"/>
</dbReference>
<dbReference type="Gene3D" id="1.25.40.20">
    <property type="entry name" value="Ankyrin repeat-containing domain"/>
    <property type="match status" value="1"/>
</dbReference>
<keyword evidence="2" id="KW-0040">ANK repeat</keyword>
<keyword evidence="3" id="KW-1133">Transmembrane helix</keyword>
<evidence type="ECO:0000256" key="1">
    <source>
        <dbReference type="ARBA" id="ARBA00022737"/>
    </source>
</evidence>
<dbReference type="RefSeq" id="WP_237377728.1">
    <property type="nucleotide sequence ID" value="NZ_CP071793.1"/>
</dbReference>
<dbReference type="SUPFAM" id="SSF48403">
    <property type="entry name" value="Ankyrin repeat"/>
    <property type="match status" value="1"/>
</dbReference>
<feature type="transmembrane region" description="Helical" evidence="3">
    <location>
        <begin position="131"/>
        <end position="150"/>
    </location>
</feature>
<dbReference type="KEGG" id="scor:J3U87_20980"/>
<reference evidence="4" key="1">
    <citation type="submission" date="2021-03" db="EMBL/GenBank/DDBJ databases">
        <title>Acanthopleuribacteraceae sp. M133.</title>
        <authorList>
            <person name="Wang G."/>
        </authorList>
    </citation>
    <scope>NUCLEOTIDE SEQUENCE</scope>
    <source>
        <strain evidence="4">M133</strain>
    </source>
</reference>
<protein>
    <submittedName>
        <fullName evidence="4">Ankyrin repeat domain-containing protein</fullName>
    </submittedName>
</protein>
<dbReference type="InterPro" id="IPR036770">
    <property type="entry name" value="Ankyrin_rpt-contain_sf"/>
</dbReference>
<dbReference type="EMBL" id="CP071793">
    <property type="protein sequence ID" value="QTD48066.1"/>
    <property type="molecule type" value="Genomic_DNA"/>
</dbReference>
<gene>
    <name evidence="4" type="ORF">J3U87_20980</name>
</gene>
<evidence type="ECO:0000313" key="4">
    <source>
        <dbReference type="EMBL" id="QTD48066.1"/>
    </source>
</evidence>
<evidence type="ECO:0000256" key="2">
    <source>
        <dbReference type="ARBA" id="ARBA00023043"/>
    </source>
</evidence>
<dbReference type="PANTHER" id="PTHR23206:SF8">
    <property type="entry name" value="ANKYRIN REPEAT AND KH DOMAIN-CONTAINING 1"/>
    <property type="match status" value="1"/>
</dbReference>
<keyword evidence="1" id="KW-0677">Repeat</keyword>
<dbReference type="Pfam" id="PF12796">
    <property type="entry name" value="Ank_2"/>
    <property type="match status" value="1"/>
</dbReference>
<feature type="transmembrane region" description="Helical" evidence="3">
    <location>
        <begin position="7"/>
        <end position="38"/>
    </location>
</feature>
<keyword evidence="3" id="KW-0812">Transmembrane</keyword>
<accession>A0A8A4TDR4</accession>
<organism evidence="4 5">
    <name type="scientific">Sulfidibacter corallicola</name>
    <dbReference type="NCBI Taxonomy" id="2818388"/>
    <lineage>
        <taxon>Bacteria</taxon>
        <taxon>Pseudomonadati</taxon>
        <taxon>Acidobacteriota</taxon>
        <taxon>Holophagae</taxon>
        <taxon>Acanthopleuribacterales</taxon>
        <taxon>Acanthopleuribacteraceae</taxon>
        <taxon>Sulfidibacter</taxon>
    </lineage>
</organism>